<accession>A0A6I6EVQ1</accession>
<dbReference type="KEGG" id="erwi:GN242_19055"/>
<protein>
    <recommendedName>
        <fullName evidence="2">DUF6708 domain-containing protein</fullName>
    </recommendedName>
</protein>
<feature type="transmembrane region" description="Helical" evidence="1">
    <location>
        <begin position="259"/>
        <end position="279"/>
    </location>
</feature>
<evidence type="ECO:0000313" key="4">
    <source>
        <dbReference type="Proteomes" id="UP000424752"/>
    </source>
</evidence>
<feature type="transmembrane region" description="Helical" evidence="1">
    <location>
        <begin position="68"/>
        <end position="90"/>
    </location>
</feature>
<evidence type="ECO:0000256" key="1">
    <source>
        <dbReference type="SAM" id="Phobius"/>
    </source>
</evidence>
<dbReference type="InterPro" id="IPR046554">
    <property type="entry name" value="DUF6708"/>
</dbReference>
<keyword evidence="1" id="KW-0812">Transmembrane</keyword>
<gene>
    <name evidence="3" type="ORF">GN242_19055</name>
</gene>
<proteinExistence type="predicted"/>
<reference evidence="3 4" key="1">
    <citation type="submission" date="2019-12" db="EMBL/GenBank/DDBJ databases">
        <title>Erwinia sp. nov., isolated from droppings of birds in the Qinghai-Tiebt plateau of China.</title>
        <authorList>
            <person name="Ge Y."/>
        </authorList>
    </citation>
    <scope>NUCLEOTIDE SEQUENCE [LARGE SCALE GENOMIC DNA]</scope>
    <source>
        <strain evidence="3 4">J780</strain>
    </source>
</reference>
<feature type="domain" description="DUF6708" evidence="2">
    <location>
        <begin position="114"/>
        <end position="300"/>
    </location>
</feature>
<dbReference type="AlphaFoldDB" id="A0A6I6EVQ1"/>
<name>A0A6I6EVQ1_9GAMM</name>
<dbReference type="Pfam" id="PF20455">
    <property type="entry name" value="DUF6708"/>
    <property type="match status" value="1"/>
</dbReference>
<keyword evidence="1" id="KW-0472">Membrane</keyword>
<sequence>MNYTGLYTPFKLNRPLSEDDIKYQLRQDFSGMDTADSLALDDTIVIKMNSTYLELVDKYYSDRGMPDLFVFIMSLIPFTVAVCVIILLIIDIFSHSASLTMILLSVFMFIPVSMAMAIYAFIFLRKSWFTWTHYPVRFNRKTRMVHVFKVDGTTLSVPWRDVFFTRGCSGPGAMPEWSIDGHILADDGITVTDTFSLGFSCTRRELVNNWAFVRSYMEVDECLNDLADIIVLCPPVAEKRESYLFGLQYMVRMESRLQWPLMALAFPLFLLGSVARFIAMRSSKIPRWPEEVEEACRVDPDDPVSVSAANNPANVWQYVLANQPLEEYNALYLRQTGAVERLRARVRAADQEHDKLSVPD</sequence>
<evidence type="ECO:0000259" key="2">
    <source>
        <dbReference type="Pfam" id="PF20455"/>
    </source>
</evidence>
<dbReference type="Proteomes" id="UP000424752">
    <property type="component" value="Chromosome"/>
</dbReference>
<organism evidence="3 4">
    <name type="scientific">Erwinia sorbitola</name>
    <dbReference type="NCBI Taxonomy" id="2681984"/>
    <lineage>
        <taxon>Bacteria</taxon>
        <taxon>Pseudomonadati</taxon>
        <taxon>Pseudomonadota</taxon>
        <taxon>Gammaproteobacteria</taxon>
        <taxon>Enterobacterales</taxon>
        <taxon>Erwiniaceae</taxon>
        <taxon>Erwinia</taxon>
    </lineage>
</organism>
<keyword evidence="1" id="KW-1133">Transmembrane helix</keyword>
<feature type="transmembrane region" description="Helical" evidence="1">
    <location>
        <begin position="102"/>
        <end position="124"/>
    </location>
</feature>
<dbReference type="RefSeq" id="WP_156288033.1">
    <property type="nucleotide sequence ID" value="NZ_CP046509.1"/>
</dbReference>
<evidence type="ECO:0000313" key="3">
    <source>
        <dbReference type="EMBL" id="QGU89189.1"/>
    </source>
</evidence>
<dbReference type="EMBL" id="CP046509">
    <property type="protein sequence ID" value="QGU89189.1"/>
    <property type="molecule type" value="Genomic_DNA"/>
</dbReference>